<feature type="transmembrane region" description="Helical" evidence="1">
    <location>
        <begin position="189"/>
        <end position="222"/>
    </location>
</feature>
<evidence type="ECO:0000256" key="1">
    <source>
        <dbReference type="SAM" id="Phobius"/>
    </source>
</evidence>
<sequence>MRACSVRRDVPWWLVGLLLLPILGVPAVAYLVSESLPGIATLSLLAIAVQGFVRFARERSTEGGFSAGLALALAFCFSPITVPFALALGASTVFLARERFRDEPSAVPATVGVVVFPVVFVIAAWTFLQWRFSGAAFATLVDSPGFLAFPGGVWASLGAATVTVGLGLLHAPLYLLMAVSMGIREPLPLIGYLLPIAGSVVAVWTGLLFTQVSTTVLFTLLALIAVPRRPRRGLVFALAVVAVAQLALGWLWPPTSPGFAEWAGALTRV</sequence>
<comment type="caution">
    <text evidence="2">The sequence shown here is derived from an EMBL/GenBank/DDBJ whole genome shotgun (WGS) entry which is preliminary data.</text>
</comment>
<feature type="transmembrane region" description="Helical" evidence="1">
    <location>
        <begin position="38"/>
        <end position="56"/>
    </location>
</feature>
<protein>
    <submittedName>
        <fullName evidence="2">Uncharacterized protein</fullName>
    </submittedName>
</protein>
<keyword evidence="1" id="KW-0472">Membrane</keyword>
<feature type="transmembrane region" description="Helical" evidence="1">
    <location>
        <begin position="68"/>
        <end position="94"/>
    </location>
</feature>
<keyword evidence="1" id="KW-0812">Transmembrane</keyword>
<feature type="transmembrane region" description="Helical" evidence="1">
    <location>
        <begin position="106"/>
        <end position="125"/>
    </location>
</feature>
<gene>
    <name evidence="2" type="ORF">C8D89_10553</name>
</gene>
<name>A0A2U1FDE5_9PSEU</name>
<feature type="transmembrane region" description="Helical" evidence="1">
    <location>
        <begin position="146"/>
        <end position="169"/>
    </location>
</feature>
<dbReference type="OrthoDB" id="9824097at2"/>
<keyword evidence="1" id="KW-1133">Transmembrane helix</keyword>
<dbReference type="AlphaFoldDB" id="A0A2U1FDE5"/>
<dbReference type="Proteomes" id="UP000245639">
    <property type="component" value="Unassembled WGS sequence"/>
</dbReference>
<feature type="transmembrane region" description="Helical" evidence="1">
    <location>
        <begin position="12"/>
        <end position="32"/>
    </location>
</feature>
<keyword evidence="3" id="KW-1185">Reference proteome</keyword>
<organism evidence="2 3">
    <name type="scientific">Actinomycetospora cinnamomea</name>
    <dbReference type="NCBI Taxonomy" id="663609"/>
    <lineage>
        <taxon>Bacteria</taxon>
        <taxon>Bacillati</taxon>
        <taxon>Actinomycetota</taxon>
        <taxon>Actinomycetes</taxon>
        <taxon>Pseudonocardiales</taxon>
        <taxon>Pseudonocardiaceae</taxon>
        <taxon>Actinomycetospora</taxon>
    </lineage>
</organism>
<proteinExistence type="predicted"/>
<evidence type="ECO:0000313" key="2">
    <source>
        <dbReference type="EMBL" id="PVZ09980.1"/>
    </source>
</evidence>
<feature type="transmembrane region" description="Helical" evidence="1">
    <location>
        <begin position="234"/>
        <end position="252"/>
    </location>
</feature>
<reference evidence="2 3" key="1">
    <citation type="submission" date="2018-04" db="EMBL/GenBank/DDBJ databases">
        <title>Genomic Encyclopedia of Type Strains, Phase IV (KMG-IV): sequencing the most valuable type-strain genomes for metagenomic binning, comparative biology and taxonomic classification.</title>
        <authorList>
            <person name="Goeker M."/>
        </authorList>
    </citation>
    <scope>NUCLEOTIDE SEQUENCE [LARGE SCALE GENOMIC DNA]</scope>
    <source>
        <strain evidence="2 3">DSM 45771</strain>
    </source>
</reference>
<accession>A0A2U1FDE5</accession>
<dbReference type="EMBL" id="QEKW01000005">
    <property type="protein sequence ID" value="PVZ09980.1"/>
    <property type="molecule type" value="Genomic_DNA"/>
</dbReference>
<evidence type="ECO:0000313" key="3">
    <source>
        <dbReference type="Proteomes" id="UP000245639"/>
    </source>
</evidence>
<dbReference type="RefSeq" id="WP_116708257.1">
    <property type="nucleotide sequence ID" value="NZ_QEKW01000005.1"/>
</dbReference>